<feature type="domain" description="Hemerythrin-like" evidence="1">
    <location>
        <begin position="4"/>
        <end position="84"/>
    </location>
</feature>
<reference evidence="2" key="1">
    <citation type="journal article" date="2020" name="mSystems">
        <title>Genome- and Community-Level Interaction Insights into Carbon Utilization and Element Cycling Functions of Hydrothermarchaeota in Hydrothermal Sediment.</title>
        <authorList>
            <person name="Zhou Z."/>
            <person name="Liu Y."/>
            <person name="Xu W."/>
            <person name="Pan J."/>
            <person name="Luo Z.H."/>
            <person name="Li M."/>
        </authorList>
    </citation>
    <scope>NUCLEOTIDE SEQUENCE [LARGE SCALE GENOMIC DNA]</scope>
    <source>
        <strain evidence="2">HyVt-458</strain>
    </source>
</reference>
<gene>
    <name evidence="2" type="ORF">ENJ12_09815</name>
</gene>
<accession>A0A831RY14</accession>
<dbReference type="Proteomes" id="UP000886339">
    <property type="component" value="Unassembled WGS sequence"/>
</dbReference>
<comment type="caution">
    <text evidence="2">The sequence shown here is derived from an EMBL/GenBank/DDBJ whole genome shotgun (WGS) entry which is preliminary data.</text>
</comment>
<organism evidence="2">
    <name type="scientific">Thiolapillus brandeum</name>
    <dbReference type="NCBI Taxonomy" id="1076588"/>
    <lineage>
        <taxon>Bacteria</taxon>
        <taxon>Pseudomonadati</taxon>
        <taxon>Pseudomonadota</taxon>
        <taxon>Gammaproteobacteria</taxon>
        <taxon>Chromatiales</taxon>
        <taxon>Sedimenticolaceae</taxon>
        <taxon>Thiolapillus</taxon>
    </lineage>
</organism>
<protein>
    <recommendedName>
        <fullName evidence="1">Hemerythrin-like domain-containing protein</fullName>
    </recommendedName>
</protein>
<dbReference type="InterPro" id="IPR012312">
    <property type="entry name" value="Hemerythrin-like"/>
</dbReference>
<dbReference type="AlphaFoldDB" id="A0A831RY14"/>
<sequence>MYSLEELKQQNKEIKDLCAVLSVLIEDKSLHDNPYMCELMARFREKVWMHLVFEDNTVYAELLRHQDPSVSETARNYHDSAREIRKR</sequence>
<dbReference type="EMBL" id="DRLF01000335">
    <property type="protein sequence ID" value="HEC07139.1"/>
    <property type="molecule type" value="Genomic_DNA"/>
</dbReference>
<evidence type="ECO:0000313" key="2">
    <source>
        <dbReference type="EMBL" id="HEC07139.1"/>
    </source>
</evidence>
<proteinExistence type="predicted"/>
<feature type="non-terminal residue" evidence="2">
    <location>
        <position position="87"/>
    </location>
</feature>
<evidence type="ECO:0000259" key="1">
    <source>
        <dbReference type="Pfam" id="PF01814"/>
    </source>
</evidence>
<dbReference type="Pfam" id="PF01814">
    <property type="entry name" value="Hemerythrin"/>
    <property type="match status" value="1"/>
</dbReference>
<name>A0A831RY14_9GAMM</name>